<feature type="region of interest" description="Disordered" evidence="1">
    <location>
        <begin position="194"/>
        <end position="224"/>
    </location>
</feature>
<evidence type="ECO:0000313" key="3">
    <source>
        <dbReference type="Proteomes" id="UP001497516"/>
    </source>
</evidence>
<proteinExistence type="predicted"/>
<keyword evidence="3" id="KW-1185">Reference proteome</keyword>
<dbReference type="Proteomes" id="UP001497516">
    <property type="component" value="Chromosome 3"/>
</dbReference>
<reference evidence="2 3" key="1">
    <citation type="submission" date="2024-04" db="EMBL/GenBank/DDBJ databases">
        <authorList>
            <person name="Fracassetti M."/>
        </authorList>
    </citation>
    <scope>NUCLEOTIDE SEQUENCE [LARGE SCALE GENOMIC DNA]</scope>
</reference>
<organism evidence="2 3">
    <name type="scientific">Linum trigynum</name>
    <dbReference type="NCBI Taxonomy" id="586398"/>
    <lineage>
        <taxon>Eukaryota</taxon>
        <taxon>Viridiplantae</taxon>
        <taxon>Streptophyta</taxon>
        <taxon>Embryophyta</taxon>
        <taxon>Tracheophyta</taxon>
        <taxon>Spermatophyta</taxon>
        <taxon>Magnoliopsida</taxon>
        <taxon>eudicotyledons</taxon>
        <taxon>Gunneridae</taxon>
        <taxon>Pentapetalae</taxon>
        <taxon>rosids</taxon>
        <taxon>fabids</taxon>
        <taxon>Malpighiales</taxon>
        <taxon>Linaceae</taxon>
        <taxon>Linum</taxon>
    </lineage>
</organism>
<feature type="region of interest" description="Disordered" evidence="1">
    <location>
        <begin position="280"/>
        <end position="329"/>
    </location>
</feature>
<feature type="compositionally biased region" description="Pro residues" evidence="1">
    <location>
        <begin position="211"/>
        <end position="221"/>
    </location>
</feature>
<dbReference type="EMBL" id="OZ034816">
    <property type="protein sequence ID" value="CAL1377948.1"/>
    <property type="molecule type" value="Genomic_DNA"/>
</dbReference>
<sequence length="428" mass="46914">MLFGVPPFLRSWDVLENIGRICGDFVDVDHGSWSDLCVRVKVRPKKKVPTSLPLRFGTTVFIVKILPEPEVVGPMADLNRRRLMDKVFESCLAGKSINDDSSRTPSTLDCATTSRLSRDASVFPGPLIRKHAPLFSDPHAAQAINAKLKRVWIRKAGPLPKPNSLSSPCPDLSPPNTPCTSLFKPTIPSPPPILATSSLSLGPAHHTQPALSPPDPHPRPNPSLILHNVSAYSPTLIADAALTILSLSIPPSITPHFPLSLLFPNLSLIPASFPPLPPTSFLTPPNNPLPHTDWSSANPQPDPLNPPSPNLDPDFHNFSLSDSPDTSEPEQLAIIPFNPLSTEYLEVWRSEQDCIKLIEQSLKICDILKLSDSVSSENAKQKVALIATDSQRKRKREARSKLDMELRRLGLNHPPPTPRARSRSAHTN</sequence>
<name>A0AAV2DX13_9ROSI</name>
<protein>
    <submittedName>
        <fullName evidence="2">Uncharacterized protein</fullName>
    </submittedName>
</protein>
<accession>A0AAV2DX13</accession>
<feature type="region of interest" description="Disordered" evidence="1">
    <location>
        <begin position="405"/>
        <end position="428"/>
    </location>
</feature>
<evidence type="ECO:0000256" key="1">
    <source>
        <dbReference type="SAM" id="MobiDB-lite"/>
    </source>
</evidence>
<gene>
    <name evidence="2" type="ORF">LTRI10_LOCUS19560</name>
</gene>
<evidence type="ECO:0000313" key="2">
    <source>
        <dbReference type="EMBL" id="CAL1377948.1"/>
    </source>
</evidence>
<feature type="compositionally biased region" description="Pro residues" evidence="1">
    <location>
        <begin position="300"/>
        <end position="310"/>
    </location>
</feature>
<dbReference type="AlphaFoldDB" id="A0AAV2DX13"/>